<proteinExistence type="predicted"/>
<feature type="region of interest" description="Disordered" evidence="1">
    <location>
        <begin position="34"/>
        <end position="55"/>
    </location>
</feature>
<evidence type="ECO:0000313" key="2">
    <source>
        <dbReference type="EMBL" id="PZA20771.1"/>
    </source>
</evidence>
<accession>A0A323V882</accession>
<sequence length="55" mass="5307">QARDPARAGVAAAVSLAEALLSIPGVRGVDLSAVSPPGREPTTAGALATIGRALS</sequence>
<gene>
    <name evidence="2" type="ORF">DMO24_13705</name>
</gene>
<reference evidence="2 3" key="1">
    <citation type="submission" date="2018-06" db="EMBL/GenBank/DDBJ databases">
        <title>Draft genome sequence of Modestobacter versicolor CP153-2.</title>
        <authorList>
            <person name="Gundlapally S.R."/>
        </authorList>
    </citation>
    <scope>NUCLEOTIDE SEQUENCE [LARGE SCALE GENOMIC DNA]</scope>
    <source>
        <strain evidence="2 3">CP153-2</strain>
    </source>
</reference>
<comment type="caution">
    <text evidence="2">The sequence shown here is derived from an EMBL/GenBank/DDBJ whole genome shotgun (WGS) entry which is preliminary data.</text>
</comment>
<dbReference type="AlphaFoldDB" id="A0A323V882"/>
<dbReference type="Proteomes" id="UP000247602">
    <property type="component" value="Unassembled WGS sequence"/>
</dbReference>
<keyword evidence="3" id="KW-1185">Reference proteome</keyword>
<organism evidence="2 3">
    <name type="scientific">Modestobacter versicolor</name>
    <dbReference type="NCBI Taxonomy" id="429133"/>
    <lineage>
        <taxon>Bacteria</taxon>
        <taxon>Bacillati</taxon>
        <taxon>Actinomycetota</taxon>
        <taxon>Actinomycetes</taxon>
        <taxon>Geodermatophilales</taxon>
        <taxon>Geodermatophilaceae</taxon>
        <taxon>Modestobacter</taxon>
    </lineage>
</organism>
<protein>
    <submittedName>
        <fullName evidence="2">Methylenetetrahydrofolate reductase</fullName>
    </submittedName>
</protein>
<dbReference type="EMBL" id="QKNV01000145">
    <property type="protein sequence ID" value="PZA20771.1"/>
    <property type="molecule type" value="Genomic_DNA"/>
</dbReference>
<evidence type="ECO:0000313" key="3">
    <source>
        <dbReference type="Proteomes" id="UP000247602"/>
    </source>
</evidence>
<feature type="non-terminal residue" evidence="2">
    <location>
        <position position="1"/>
    </location>
</feature>
<name>A0A323V882_9ACTN</name>
<evidence type="ECO:0000256" key="1">
    <source>
        <dbReference type="SAM" id="MobiDB-lite"/>
    </source>
</evidence>